<evidence type="ECO:0000256" key="6">
    <source>
        <dbReference type="ARBA" id="ARBA00023136"/>
    </source>
</evidence>
<keyword evidence="9" id="KW-1185">Reference proteome</keyword>
<feature type="transmembrane region" description="Helical" evidence="7">
    <location>
        <begin position="126"/>
        <end position="148"/>
    </location>
</feature>
<dbReference type="Pfam" id="PF02417">
    <property type="entry name" value="Chromate_transp"/>
    <property type="match status" value="1"/>
</dbReference>
<dbReference type="HOGENOM" id="CLU_1244186_0_0_14"/>
<dbReference type="RefSeq" id="WP_022934699.1">
    <property type="nucleotide sequence ID" value="NZ_CP007154.1"/>
</dbReference>
<feature type="transmembrane region" description="Helical" evidence="7">
    <location>
        <begin position="177"/>
        <end position="196"/>
    </location>
</feature>
<name>W5UTL6_9BACT</name>
<evidence type="ECO:0000256" key="2">
    <source>
        <dbReference type="ARBA" id="ARBA00005262"/>
    </source>
</evidence>
<evidence type="ECO:0000313" key="8">
    <source>
        <dbReference type="EMBL" id="AHH45462.1"/>
    </source>
</evidence>
<feature type="transmembrane region" description="Helical" evidence="7">
    <location>
        <begin position="6"/>
        <end position="31"/>
    </location>
</feature>
<dbReference type="STRING" id="743966.MYB_02290"/>
<dbReference type="InterPro" id="IPR003370">
    <property type="entry name" value="Chromate_transpt"/>
</dbReference>
<dbReference type="AlphaFoldDB" id="W5UTL6"/>
<organism evidence="8 9">
    <name type="scientific">Mesomycoplasma bovoculi M165/69</name>
    <dbReference type="NCBI Taxonomy" id="743966"/>
    <lineage>
        <taxon>Bacteria</taxon>
        <taxon>Bacillati</taxon>
        <taxon>Mycoplasmatota</taxon>
        <taxon>Mycoplasmoidales</taxon>
        <taxon>Metamycoplasmataceae</taxon>
        <taxon>Mesomycoplasma</taxon>
    </lineage>
</organism>
<gene>
    <name evidence="8" type="ORF">MYB_02290</name>
</gene>
<feature type="transmembrane region" description="Helical" evidence="7">
    <location>
        <begin position="82"/>
        <end position="105"/>
    </location>
</feature>
<evidence type="ECO:0000256" key="5">
    <source>
        <dbReference type="ARBA" id="ARBA00022989"/>
    </source>
</evidence>
<accession>W5UTL6</accession>
<comment type="subcellular location">
    <subcellularLocation>
        <location evidence="1">Cell membrane</location>
        <topology evidence="1">Multi-pass membrane protein</topology>
    </subcellularLocation>
</comment>
<keyword evidence="6 7" id="KW-0472">Membrane</keyword>
<dbReference type="OrthoDB" id="401329at2"/>
<proteinExistence type="inferred from homology"/>
<keyword evidence="5 7" id="KW-1133">Transmembrane helix</keyword>
<evidence type="ECO:0000313" key="9">
    <source>
        <dbReference type="Proteomes" id="UP000019229"/>
    </source>
</evidence>
<dbReference type="eggNOG" id="COG2059">
    <property type="taxonomic scope" value="Bacteria"/>
</dbReference>
<dbReference type="Proteomes" id="UP000019229">
    <property type="component" value="Chromosome"/>
</dbReference>
<dbReference type="EMBL" id="CP007154">
    <property type="protein sequence ID" value="AHH45462.1"/>
    <property type="molecule type" value="Genomic_DNA"/>
</dbReference>
<evidence type="ECO:0000256" key="3">
    <source>
        <dbReference type="ARBA" id="ARBA00022475"/>
    </source>
</evidence>
<comment type="similarity">
    <text evidence="2">Belongs to the chromate ion transporter (CHR) (TC 2.A.51) family.</text>
</comment>
<evidence type="ECO:0000256" key="4">
    <source>
        <dbReference type="ARBA" id="ARBA00022692"/>
    </source>
</evidence>
<keyword evidence="3" id="KW-1003">Cell membrane</keyword>
<dbReference type="GO" id="GO:0005886">
    <property type="term" value="C:plasma membrane"/>
    <property type="evidence" value="ECO:0007669"/>
    <property type="project" value="UniProtKB-SubCell"/>
</dbReference>
<evidence type="ECO:0000256" key="7">
    <source>
        <dbReference type="SAM" id="Phobius"/>
    </source>
</evidence>
<feature type="transmembrane region" description="Helical" evidence="7">
    <location>
        <begin position="201"/>
        <end position="219"/>
    </location>
</feature>
<dbReference type="KEGG" id="mbc:MYB_02290"/>
<sequence length="220" mass="24891">MLAVAIAISVIIIFLLGLLVFGGGQVFIPFFTWFWNLLPNFGVEISQQDIQTIFIVGNSTPGVLSLKFAAATGLIISKFHWWGWLIAILFYLVFTLPAILLVVIWNKNKAKHQGKTNTFWMQLINLFRPAILGIIIALIVYLFINLIMVQHIFNTSNGYIAISKNVEKTSFFSGVRYWLLILFVPIWVCVSTTLYLKKVNIFYILIGGLAAAMVIFAPWI</sequence>
<protein>
    <submittedName>
        <fullName evidence="8">Chromate ion transporter</fullName>
    </submittedName>
</protein>
<keyword evidence="4 7" id="KW-0812">Transmembrane</keyword>
<evidence type="ECO:0000256" key="1">
    <source>
        <dbReference type="ARBA" id="ARBA00004651"/>
    </source>
</evidence>
<reference evidence="8 9" key="1">
    <citation type="journal article" date="2014" name="Genome Announc.">
        <title>Complete Genome Sequence of Mycoplasma bovoculi Strain M165/69T (ATCC 29104).</title>
        <authorList>
            <person name="Calcutt M.J."/>
            <person name="Foecking M.F."/>
        </authorList>
    </citation>
    <scope>NUCLEOTIDE SEQUENCE [LARGE SCALE GENOMIC DNA]</scope>
    <source>
        <strain evidence="8">M165/69</strain>
    </source>
</reference>
<dbReference type="GO" id="GO:0015109">
    <property type="term" value="F:chromate transmembrane transporter activity"/>
    <property type="evidence" value="ECO:0007669"/>
    <property type="project" value="InterPro"/>
</dbReference>
<dbReference type="PATRIC" id="fig|743966.3.peg.461"/>